<dbReference type="AlphaFoldDB" id="A0AAX2IAB4"/>
<dbReference type="Proteomes" id="UP000217301">
    <property type="component" value="Chromosome"/>
</dbReference>
<accession>A0AAX2IAB4</accession>
<proteinExistence type="predicted"/>
<keyword evidence="4" id="KW-1185">Reference proteome</keyword>
<dbReference type="Proteomes" id="UP000249902">
    <property type="component" value="Unassembled WGS sequence"/>
</dbReference>
<feature type="signal peptide" evidence="1">
    <location>
        <begin position="1"/>
        <end position="22"/>
    </location>
</feature>
<dbReference type="KEGG" id="cspu:CGC55_05915"/>
<evidence type="ECO:0000313" key="4">
    <source>
        <dbReference type="Proteomes" id="UP000217301"/>
    </source>
</evidence>
<evidence type="ECO:0000313" key="5">
    <source>
        <dbReference type="Proteomes" id="UP000249902"/>
    </source>
</evidence>
<dbReference type="RefSeq" id="WP_002679855.1">
    <property type="nucleotide sequence ID" value="NZ_CP022385.1"/>
</dbReference>
<reference evidence="2" key="1">
    <citation type="journal article" date="2017" name="Genome Announc.">
        <title>Twelve Complete Reference Genomes of Clinical Isolates in the Capnocytophaga Genus.</title>
        <authorList>
            <person name="Villarma A."/>
            <person name="Gulvik C.A."/>
            <person name="Rowe L.A."/>
            <person name="Sheth M."/>
            <person name="Juieng P."/>
            <person name="Nicholson A.C."/>
            <person name="Loparev V.N."/>
            <person name="McQuiston J.R."/>
        </authorList>
    </citation>
    <scope>NUCLEOTIDE SEQUENCE</scope>
    <source>
        <strain evidence="2">KC1668</strain>
    </source>
</reference>
<dbReference type="Pfam" id="PF11153">
    <property type="entry name" value="DUF2931"/>
    <property type="match status" value="1"/>
</dbReference>
<evidence type="ECO:0000256" key="1">
    <source>
        <dbReference type="SAM" id="SignalP"/>
    </source>
</evidence>
<dbReference type="InterPro" id="IPR021326">
    <property type="entry name" value="DUF2931"/>
</dbReference>
<organism evidence="3 5">
    <name type="scientific">Capnocytophaga sputigena</name>
    <dbReference type="NCBI Taxonomy" id="1019"/>
    <lineage>
        <taxon>Bacteria</taxon>
        <taxon>Pseudomonadati</taxon>
        <taxon>Bacteroidota</taxon>
        <taxon>Flavobacteriia</taxon>
        <taxon>Flavobacteriales</taxon>
        <taxon>Flavobacteriaceae</taxon>
        <taxon>Capnocytophaga</taxon>
    </lineage>
</organism>
<gene>
    <name evidence="2" type="ORF">CGC55_05915</name>
    <name evidence="3" type="ORF">NCTC11653_00858</name>
</gene>
<keyword evidence="1" id="KW-0732">Signal</keyword>
<sequence length="364" mass="41560">MAQTTLLIKTFFCYILFTSVIACQNNGNNNNMEKSYGWRAMSSAPPGYPIGVYSGGFISKDGFLVSLYGPIVSDEHWGEAYSGLDYGGTIPHRLEVTWISFAEDCEYEISADLDYQKIEQYFEEGTLNRNAYGDIIPDKYDQIVAGFAPGGVVSVWVSDGGANVREVGHYQGKKVHIPREETENLEPSEKNWFSSEYRKEIMQRPAAVPLEIQEKNKNKPIPYGLWDRYRNRYHWKPVFTLPEGAELYDVSFTYLNGQTSDLLYPDVSTLPEEYKESNVLPRFAGIQYTTKEGVNKVGVITFDEEEIMKKFEQFSPEDTLKLEFRINRAETMVVAYLEGKGKLIGINDDTKARVKTTKNTFKRK</sequence>
<reference evidence="4" key="2">
    <citation type="submission" date="2017-06" db="EMBL/GenBank/DDBJ databases">
        <title>Capnocytophaga spp. assemblies.</title>
        <authorList>
            <person name="Gulvik C.A."/>
        </authorList>
    </citation>
    <scope>NUCLEOTIDE SEQUENCE [LARGE SCALE GENOMIC DNA]</scope>
    <source>
        <strain evidence="4">KC1668</strain>
    </source>
</reference>
<dbReference type="EMBL" id="CP022385">
    <property type="protein sequence ID" value="ATA84070.1"/>
    <property type="molecule type" value="Genomic_DNA"/>
</dbReference>
<protein>
    <submittedName>
        <fullName evidence="2">DUF2931 domain-containing protein</fullName>
    </submittedName>
    <submittedName>
        <fullName evidence="3">Protein of uncharacterized function (DUF2931)</fullName>
    </submittedName>
</protein>
<feature type="chain" id="PRO_5043735304" evidence="1">
    <location>
        <begin position="23"/>
        <end position="364"/>
    </location>
</feature>
<evidence type="ECO:0000313" key="2">
    <source>
        <dbReference type="EMBL" id="ATA84070.1"/>
    </source>
</evidence>
<name>A0AAX2IAB4_CAPSP</name>
<dbReference type="EMBL" id="UAVP01000007">
    <property type="protein sequence ID" value="SQA74963.1"/>
    <property type="molecule type" value="Genomic_DNA"/>
</dbReference>
<reference evidence="3 5" key="3">
    <citation type="submission" date="2018-06" db="EMBL/GenBank/DDBJ databases">
        <authorList>
            <consortium name="Pathogen Informatics"/>
            <person name="Doyle S."/>
        </authorList>
    </citation>
    <scope>NUCLEOTIDE SEQUENCE [LARGE SCALE GENOMIC DNA]</scope>
    <source>
        <strain evidence="3 5">NCTC11653</strain>
    </source>
</reference>
<evidence type="ECO:0000313" key="3">
    <source>
        <dbReference type="EMBL" id="SQA74963.1"/>
    </source>
</evidence>